<keyword evidence="4 5" id="KW-0963">Cytoplasm</keyword>
<dbReference type="Proteomes" id="UP000787472">
    <property type="component" value="Unassembled WGS sequence"/>
</dbReference>
<dbReference type="Pfam" id="PF00582">
    <property type="entry name" value="Usp"/>
    <property type="match status" value="1"/>
</dbReference>
<dbReference type="SUPFAM" id="SSF52402">
    <property type="entry name" value="Adenine nucleotide alpha hydrolases-like"/>
    <property type="match status" value="1"/>
</dbReference>
<feature type="domain" description="UspA" evidence="6">
    <location>
        <begin position="4"/>
        <end position="141"/>
    </location>
</feature>
<protein>
    <recommendedName>
        <fullName evidence="5">Universal stress protein</fullName>
    </recommendedName>
</protein>
<comment type="caution">
    <text evidence="7">The sequence shown here is derived from an EMBL/GenBank/DDBJ whole genome shotgun (WGS) entry which is preliminary data.</text>
</comment>
<dbReference type="InterPro" id="IPR014729">
    <property type="entry name" value="Rossmann-like_a/b/a_fold"/>
</dbReference>
<evidence type="ECO:0000313" key="8">
    <source>
        <dbReference type="Proteomes" id="UP000787472"/>
    </source>
</evidence>
<comment type="subcellular location">
    <subcellularLocation>
        <location evidence="1 5">Cytoplasm</location>
    </subcellularLocation>
</comment>
<gene>
    <name evidence="7" type="ORF">G8770_07520</name>
</gene>
<evidence type="ECO:0000256" key="5">
    <source>
        <dbReference type="PIRNR" id="PIRNR006276"/>
    </source>
</evidence>
<evidence type="ECO:0000313" key="7">
    <source>
        <dbReference type="EMBL" id="NHO65387.1"/>
    </source>
</evidence>
<dbReference type="CDD" id="cd00293">
    <property type="entry name" value="USP-like"/>
    <property type="match status" value="1"/>
</dbReference>
<comment type="subunit">
    <text evidence="3">Homodimer.</text>
</comment>
<dbReference type="PIRSF" id="PIRSF006276">
    <property type="entry name" value="UspA"/>
    <property type="match status" value="1"/>
</dbReference>
<dbReference type="InterPro" id="IPR006015">
    <property type="entry name" value="Universal_stress_UspA"/>
</dbReference>
<organism evidence="7 8">
    <name type="scientific">Pseudomaricurvus hydrocarbonicus</name>
    <dbReference type="NCBI Taxonomy" id="1470433"/>
    <lineage>
        <taxon>Bacteria</taxon>
        <taxon>Pseudomonadati</taxon>
        <taxon>Pseudomonadota</taxon>
        <taxon>Gammaproteobacteria</taxon>
        <taxon>Cellvibrionales</taxon>
        <taxon>Cellvibrionaceae</taxon>
        <taxon>Pseudomaricurvus</taxon>
    </lineage>
</organism>
<evidence type="ECO:0000259" key="6">
    <source>
        <dbReference type="Pfam" id="PF00582"/>
    </source>
</evidence>
<comment type="similarity">
    <text evidence="2 5">Belongs to the universal stress protein A family.</text>
</comment>
<reference evidence="7" key="1">
    <citation type="submission" date="2020-03" db="EMBL/GenBank/DDBJ databases">
        <authorList>
            <person name="Guo F."/>
        </authorList>
    </citation>
    <scope>NUCLEOTIDE SEQUENCE</scope>
    <source>
        <strain evidence="7">JCM 30134</strain>
    </source>
</reference>
<dbReference type="InterPro" id="IPR006016">
    <property type="entry name" value="UspA"/>
</dbReference>
<accession>A0A9E5JZF0</accession>
<evidence type="ECO:0000256" key="3">
    <source>
        <dbReference type="ARBA" id="ARBA00011738"/>
    </source>
</evidence>
<dbReference type="EMBL" id="JAAONZ010000004">
    <property type="protein sequence ID" value="NHO65387.1"/>
    <property type="molecule type" value="Genomic_DNA"/>
</dbReference>
<dbReference type="RefSeq" id="WP_167184200.1">
    <property type="nucleotide sequence ID" value="NZ_JAAONZ010000004.1"/>
</dbReference>
<sequence length="144" mass="15551">MNYYKNILCAIDLDANSVKIIQTALAVTGNDPAIIHVVHTCEHPITGYGELTGSNHQITETQIRQKTYPELCAVLEKVNIPKGQGHIIFGPPAEGVHKLAKELNCDLIVVGSHGKSGLRLLFGSTSNSVLHGAQCDVLTVRIED</sequence>
<evidence type="ECO:0000256" key="4">
    <source>
        <dbReference type="ARBA" id="ARBA00022490"/>
    </source>
</evidence>
<dbReference type="PANTHER" id="PTHR46268:SF23">
    <property type="entry name" value="UNIVERSAL STRESS PROTEIN A-RELATED"/>
    <property type="match status" value="1"/>
</dbReference>
<keyword evidence="8" id="KW-1185">Reference proteome</keyword>
<dbReference type="PRINTS" id="PR01438">
    <property type="entry name" value="UNVRSLSTRESS"/>
</dbReference>
<dbReference type="GO" id="GO:0005737">
    <property type="term" value="C:cytoplasm"/>
    <property type="evidence" value="ECO:0007669"/>
    <property type="project" value="UniProtKB-SubCell"/>
</dbReference>
<evidence type="ECO:0000256" key="1">
    <source>
        <dbReference type="ARBA" id="ARBA00004496"/>
    </source>
</evidence>
<evidence type="ECO:0000256" key="2">
    <source>
        <dbReference type="ARBA" id="ARBA00008791"/>
    </source>
</evidence>
<dbReference type="Gene3D" id="3.40.50.620">
    <property type="entry name" value="HUPs"/>
    <property type="match status" value="1"/>
</dbReference>
<name>A0A9E5JZF0_9GAMM</name>
<dbReference type="AlphaFoldDB" id="A0A9E5JZF0"/>
<dbReference type="PANTHER" id="PTHR46268">
    <property type="entry name" value="STRESS RESPONSE PROTEIN NHAX"/>
    <property type="match status" value="1"/>
</dbReference>
<proteinExistence type="inferred from homology"/>